<evidence type="ECO:0000256" key="1">
    <source>
        <dbReference type="ARBA" id="ARBA00004141"/>
    </source>
</evidence>
<evidence type="ECO:0000256" key="11">
    <source>
        <dbReference type="ARBA" id="ARBA00023157"/>
    </source>
</evidence>
<dbReference type="PANTHER" id="PTHR11309:SF99">
    <property type="entry name" value="FRIZZLED-4"/>
    <property type="match status" value="1"/>
</dbReference>
<feature type="disulfide bond" evidence="15">
    <location>
        <begin position="76"/>
        <end position="114"/>
    </location>
</feature>
<dbReference type="GO" id="GO:0004930">
    <property type="term" value="F:G protein-coupled receptor activity"/>
    <property type="evidence" value="ECO:0007669"/>
    <property type="project" value="UniProtKB-KW"/>
</dbReference>
<feature type="transmembrane region" description="Helical" evidence="17">
    <location>
        <begin position="307"/>
        <end position="332"/>
    </location>
</feature>
<keyword evidence="7 18" id="KW-0732">Signal</keyword>
<evidence type="ECO:0000313" key="21">
    <source>
        <dbReference type="EMBL" id="CAD7429757.1"/>
    </source>
</evidence>
<name>A0A7R9EB83_9NEOP</name>
<feature type="transmembrane region" description="Helical" evidence="17">
    <location>
        <begin position="429"/>
        <end position="449"/>
    </location>
</feature>
<keyword evidence="5" id="KW-0879">Wnt signaling pathway</keyword>
<keyword evidence="6 17" id="KW-0812">Transmembrane</keyword>
<feature type="disulfide bond" evidence="15">
    <location>
        <begin position="31"/>
        <end position="92"/>
    </location>
</feature>
<dbReference type="InterPro" id="IPR015526">
    <property type="entry name" value="Frizzled/SFRP"/>
</dbReference>
<comment type="similarity">
    <text evidence="2">Belongs to the G-protein coupled receptor Fz/Smo family.</text>
</comment>
<dbReference type="GO" id="GO:0005615">
    <property type="term" value="C:extracellular space"/>
    <property type="evidence" value="ECO:0007669"/>
    <property type="project" value="TreeGrafter"/>
</dbReference>
<dbReference type="InterPro" id="IPR017981">
    <property type="entry name" value="GPCR_2-like_7TM"/>
</dbReference>
<evidence type="ECO:0000256" key="6">
    <source>
        <dbReference type="ARBA" id="ARBA00022692"/>
    </source>
</evidence>
<dbReference type="GO" id="GO:0035567">
    <property type="term" value="P:non-canonical Wnt signaling pathway"/>
    <property type="evidence" value="ECO:0007669"/>
    <property type="project" value="TreeGrafter"/>
</dbReference>
<gene>
    <name evidence="21" type="ORF">TMSB3V08_LOCUS6533</name>
</gene>
<keyword evidence="9" id="KW-0297">G-protein coupled receptor</keyword>
<evidence type="ECO:0000256" key="2">
    <source>
        <dbReference type="ARBA" id="ARBA00008077"/>
    </source>
</evidence>
<evidence type="ECO:0000256" key="13">
    <source>
        <dbReference type="ARBA" id="ARBA00023180"/>
    </source>
</evidence>
<dbReference type="GO" id="GO:0017147">
    <property type="term" value="F:Wnt-protein binding"/>
    <property type="evidence" value="ECO:0007669"/>
    <property type="project" value="TreeGrafter"/>
</dbReference>
<organism evidence="21">
    <name type="scientific">Timema monikensis</name>
    <dbReference type="NCBI Taxonomy" id="170555"/>
    <lineage>
        <taxon>Eukaryota</taxon>
        <taxon>Metazoa</taxon>
        <taxon>Ecdysozoa</taxon>
        <taxon>Arthropoda</taxon>
        <taxon>Hexapoda</taxon>
        <taxon>Insecta</taxon>
        <taxon>Pterygota</taxon>
        <taxon>Neoptera</taxon>
        <taxon>Polyneoptera</taxon>
        <taxon>Phasmatodea</taxon>
        <taxon>Timematodea</taxon>
        <taxon>Timematoidea</taxon>
        <taxon>Timematidae</taxon>
        <taxon>Timema</taxon>
    </lineage>
</organism>
<keyword evidence="4" id="KW-0217">Developmental protein</keyword>
<keyword evidence="8 17" id="KW-1133">Transmembrane helix</keyword>
<evidence type="ECO:0000259" key="19">
    <source>
        <dbReference type="PROSITE" id="PS50038"/>
    </source>
</evidence>
<feature type="compositionally biased region" description="Basic residues" evidence="16">
    <location>
        <begin position="532"/>
        <end position="542"/>
    </location>
</feature>
<feature type="domain" description="G-protein coupled receptors family 2 profile 2" evidence="20">
    <location>
        <begin position="216"/>
        <end position="495"/>
    </location>
</feature>
<dbReference type="SMART" id="SM01330">
    <property type="entry name" value="Frizzled"/>
    <property type="match status" value="1"/>
</dbReference>
<dbReference type="CDD" id="cd07448">
    <property type="entry name" value="CRD_FZ4"/>
    <property type="match status" value="1"/>
</dbReference>
<evidence type="ECO:0000256" key="8">
    <source>
        <dbReference type="ARBA" id="ARBA00022989"/>
    </source>
</evidence>
<dbReference type="SUPFAM" id="SSF63501">
    <property type="entry name" value="Frizzled cysteine-rich domain"/>
    <property type="match status" value="1"/>
</dbReference>
<feature type="region of interest" description="Disordered" evidence="16">
    <location>
        <begin position="527"/>
        <end position="548"/>
    </location>
</feature>
<dbReference type="PRINTS" id="PR00489">
    <property type="entry name" value="FRIZZLED"/>
</dbReference>
<dbReference type="Pfam" id="PF01534">
    <property type="entry name" value="Frizzled"/>
    <property type="match status" value="1"/>
</dbReference>
<evidence type="ECO:0000256" key="10">
    <source>
        <dbReference type="ARBA" id="ARBA00023136"/>
    </source>
</evidence>
<keyword evidence="14" id="KW-0807">Transducer</keyword>
<evidence type="ECO:0000256" key="16">
    <source>
        <dbReference type="SAM" id="MobiDB-lite"/>
    </source>
</evidence>
<evidence type="ECO:0000256" key="3">
    <source>
        <dbReference type="ARBA" id="ARBA00018149"/>
    </source>
</evidence>
<comment type="subcellular location">
    <subcellularLocation>
        <location evidence="1">Membrane</location>
        <topology evidence="1">Multi-pass membrane protein</topology>
    </subcellularLocation>
</comment>
<dbReference type="FunFam" id="1.10.2000.10:FF:000008">
    <property type="entry name" value="Frizzled receptor 4"/>
    <property type="match status" value="1"/>
</dbReference>
<dbReference type="Gene3D" id="1.10.2000.10">
    <property type="entry name" value="Frizzled cysteine-rich domain"/>
    <property type="match status" value="1"/>
</dbReference>
<dbReference type="GO" id="GO:0060070">
    <property type="term" value="P:canonical Wnt signaling pathway"/>
    <property type="evidence" value="ECO:0007669"/>
    <property type="project" value="TreeGrafter"/>
</dbReference>
<dbReference type="SMART" id="SM00063">
    <property type="entry name" value="FRI"/>
    <property type="match status" value="1"/>
</dbReference>
<proteinExistence type="inferred from homology"/>
<keyword evidence="13" id="KW-0325">Glycoprotein</keyword>
<evidence type="ECO:0000256" key="12">
    <source>
        <dbReference type="ARBA" id="ARBA00023170"/>
    </source>
</evidence>
<keyword evidence="10 17" id="KW-0472">Membrane</keyword>
<evidence type="ECO:0000256" key="18">
    <source>
        <dbReference type="SAM" id="SignalP"/>
    </source>
</evidence>
<reference evidence="21" key="1">
    <citation type="submission" date="2020-11" db="EMBL/GenBank/DDBJ databases">
        <authorList>
            <person name="Tran Van P."/>
        </authorList>
    </citation>
    <scope>NUCLEOTIDE SEQUENCE</scope>
</reference>
<evidence type="ECO:0000256" key="17">
    <source>
        <dbReference type="SAM" id="Phobius"/>
    </source>
</evidence>
<feature type="transmembrane region" description="Helical" evidence="17">
    <location>
        <begin position="218"/>
        <end position="240"/>
    </location>
</feature>
<dbReference type="EMBL" id="OB794202">
    <property type="protein sequence ID" value="CAD7429757.1"/>
    <property type="molecule type" value="Genomic_DNA"/>
</dbReference>
<dbReference type="Gene3D" id="1.20.1070.10">
    <property type="entry name" value="Rhodopsin 7-helix transmembrane proteins"/>
    <property type="match status" value="1"/>
</dbReference>
<feature type="disulfide bond" evidence="15">
    <location>
        <begin position="39"/>
        <end position="85"/>
    </location>
</feature>
<feature type="disulfide bond" evidence="15">
    <location>
        <begin position="107"/>
        <end position="131"/>
    </location>
</feature>
<feature type="domain" description="FZ" evidence="19">
    <location>
        <begin position="26"/>
        <end position="147"/>
    </location>
</feature>
<evidence type="ECO:0000259" key="20">
    <source>
        <dbReference type="PROSITE" id="PS50261"/>
    </source>
</evidence>
<protein>
    <recommendedName>
        <fullName evidence="3">Frizzled-4</fullName>
    </recommendedName>
</protein>
<keyword evidence="11 15" id="KW-1015">Disulfide bond</keyword>
<dbReference type="InterPro" id="IPR036790">
    <property type="entry name" value="Frizzled_dom_sf"/>
</dbReference>
<dbReference type="AlphaFoldDB" id="A0A7R9EB83"/>
<dbReference type="InterPro" id="IPR041765">
    <property type="entry name" value="FZ4_CRD"/>
</dbReference>
<feature type="chain" id="PRO_5031459989" description="Frizzled-4" evidence="18">
    <location>
        <begin position="24"/>
        <end position="548"/>
    </location>
</feature>
<dbReference type="PROSITE" id="PS50038">
    <property type="entry name" value="FZ"/>
    <property type="match status" value="1"/>
</dbReference>
<feature type="transmembrane region" description="Helical" evidence="17">
    <location>
        <begin position="385"/>
        <end position="409"/>
    </location>
</feature>
<evidence type="ECO:0000256" key="7">
    <source>
        <dbReference type="ARBA" id="ARBA00022729"/>
    </source>
</evidence>
<sequence>MARGSRLLVQLVFFLVTVIPVMRCDTSGRTCEPIRVDMCRDIGYNVTGMPNLVGHELQSDADFTLQTFAPLIQYGCSAQLHFFLCSVYVPMCTEKVPAPIGPCKGLCESVRARCFPVLQGFGFPWPAALNCSKFPQENNHQHMCMEGPGEAAGSGGLVPALVGPDSTKTGGPFFGAHLSCYQYGKPNLYVFVNRSGRCAPLCEAHVLWGPEDKRLAEVWLAVWAGLCFLSSLVAVLTFLVDSGRFRYPERPLGPLALCHVFLGAGWGLRAVAGRAAVACTPDPGDPTRSLLAQDGLENANCAVVFLLLYYFGTAASVWWVLVTLSWCLCSGLRWTHDRVQQHSSLFHLAGWGLPAAQTIAVLVLRDVDADELTGACLVGRQSTRSLLLFMLVPQCCHLLIGCTLLMVGLATLARRRPVPPRRPHEATRLGVLAALYAVPASCVSVSLAHEYWSREQWLQGHGAPSLWVFLLRLFMSLVVGVTAVVWVWSPKTVKAWRAVLRRVGPYKPAPVKCHPIQYYPQPQLPVITPRGRPPRRKKHRKHGSETRV</sequence>
<evidence type="ECO:0000256" key="9">
    <source>
        <dbReference type="ARBA" id="ARBA00023040"/>
    </source>
</evidence>
<dbReference type="InterPro" id="IPR000539">
    <property type="entry name" value="Frizzled/Smoothened_7TM"/>
</dbReference>
<evidence type="ECO:0000256" key="14">
    <source>
        <dbReference type="ARBA" id="ARBA00023224"/>
    </source>
</evidence>
<feature type="transmembrane region" description="Helical" evidence="17">
    <location>
        <begin position="469"/>
        <end position="488"/>
    </location>
</feature>
<evidence type="ECO:0000256" key="15">
    <source>
        <dbReference type="PROSITE-ProRule" id="PRU00090"/>
    </source>
</evidence>
<dbReference type="PANTHER" id="PTHR11309">
    <property type="entry name" value="FRIZZLED"/>
    <property type="match status" value="1"/>
</dbReference>
<evidence type="ECO:0000256" key="5">
    <source>
        <dbReference type="ARBA" id="ARBA00022687"/>
    </source>
</evidence>
<evidence type="ECO:0000256" key="4">
    <source>
        <dbReference type="ARBA" id="ARBA00022473"/>
    </source>
</evidence>
<dbReference type="GO" id="GO:0016020">
    <property type="term" value="C:membrane"/>
    <property type="evidence" value="ECO:0007669"/>
    <property type="project" value="UniProtKB-SubCell"/>
</dbReference>
<feature type="signal peptide" evidence="18">
    <location>
        <begin position="1"/>
        <end position="23"/>
    </location>
</feature>
<dbReference type="InterPro" id="IPR020067">
    <property type="entry name" value="Frizzled_dom"/>
</dbReference>
<keyword evidence="12" id="KW-0675">Receptor</keyword>
<dbReference type="PROSITE" id="PS50261">
    <property type="entry name" value="G_PROTEIN_RECEP_F2_4"/>
    <property type="match status" value="1"/>
</dbReference>
<feature type="disulfide bond" evidence="15">
    <location>
        <begin position="103"/>
        <end position="144"/>
    </location>
</feature>
<dbReference type="Pfam" id="PF01392">
    <property type="entry name" value="Fz"/>
    <property type="match status" value="1"/>
</dbReference>
<accession>A0A7R9EB83</accession>